<comment type="similarity">
    <text evidence="4">Belongs to the protein N5-glutamine methyltransferase family. PrmB subfamily.</text>
</comment>
<evidence type="ECO:0000313" key="6">
    <source>
        <dbReference type="EMBL" id="NYZ20628.1"/>
    </source>
</evidence>
<dbReference type="PANTHER" id="PTHR47806">
    <property type="entry name" value="50S RIBOSOMAL PROTEIN L3 GLUTAMINE METHYLTRANSFERASE"/>
    <property type="match status" value="1"/>
</dbReference>
<dbReference type="InterPro" id="IPR029063">
    <property type="entry name" value="SAM-dependent_MTases_sf"/>
</dbReference>
<dbReference type="EMBL" id="JABFDB010000008">
    <property type="protein sequence ID" value="NYZ20628.1"/>
    <property type="molecule type" value="Genomic_DNA"/>
</dbReference>
<comment type="caution">
    <text evidence="6">The sequence shown here is derived from an EMBL/GenBank/DDBJ whole genome shotgun (WGS) entry which is preliminary data.</text>
</comment>
<comment type="function">
    <text evidence="4">Methylates ribosomal protein uL3 on a specific glutamine residue.</text>
</comment>
<dbReference type="InterPro" id="IPR017127">
    <property type="entry name" value="Ribosome_uL3_MTase"/>
</dbReference>
<dbReference type="Gene3D" id="3.40.50.150">
    <property type="entry name" value="Vaccinia Virus protein VP39"/>
    <property type="match status" value="1"/>
</dbReference>
<dbReference type="InterPro" id="IPR002052">
    <property type="entry name" value="DNA_methylase_N6_adenine_CS"/>
</dbReference>
<dbReference type="PANTHER" id="PTHR47806:SF1">
    <property type="entry name" value="RIBOSOMAL PROTEIN UL3 GLUTAMINE METHYLTRANSFERASE"/>
    <property type="match status" value="1"/>
</dbReference>
<dbReference type="GO" id="GO:0008168">
    <property type="term" value="F:methyltransferase activity"/>
    <property type="evidence" value="ECO:0007669"/>
    <property type="project" value="UniProtKB-KW"/>
</dbReference>
<dbReference type="GO" id="GO:0032259">
    <property type="term" value="P:methylation"/>
    <property type="evidence" value="ECO:0007669"/>
    <property type="project" value="UniProtKB-KW"/>
</dbReference>
<organism evidence="6 7">
    <name type="scientific">Azospirillum oleiclasticum</name>
    <dbReference type="NCBI Taxonomy" id="2735135"/>
    <lineage>
        <taxon>Bacteria</taxon>
        <taxon>Pseudomonadati</taxon>
        <taxon>Pseudomonadota</taxon>
        <taxon>Alphaproteobacteria</taxon>
        <taxon>Rhodospirillales</taxon>
        <taxon>Azospirillaceae</taxon>
        <taxon>Azospirillum</taxon>
    </lineage>
</organism>
<keyword evidence="6" id="KW-0687">Ribonucleoprotein</keyword>
<gene>
    <name evidence="4 6" type="primary">prmB</name>
    <name evidence="6" type="ORF">HND93_12980</name>
</gene>
<dbReference type="CDD" id="cd02440">
    <property type="entry name" value="AdoMet_MTases"/>
    <property type="match status" value="1"/>
</dbReference>
<keyword evidence="6" id="KW-0689">Ribosomal protein</keyword>
<dbReference type="RefSeq" id="WP_180282393.1">
    <property type="nucleotide sequence ID" value="NZ_JABFDB010000008.1"/>
</dbReference>
<dbReference type="NCBIfam" id="TIGR00536">
    <property type="entry name" value="hemK_fam"/>
    <property type="match status" value="1"/>
</dbReference>
<reference evidence="6 7" key="1">
    <citation type="submission" date="2020-05" db="EMBL/GenBank/DDBJ databases">
        <title>Azospirillum oleiclasticum sp. nov, a nitrogen-fixing and heavy crude oil-emulsifying bacterium isolated from the crude oil of Yumen Oilfield.</title>
        <authorList>
            <person name="Wu D."/>
            <person name="Cai M."/>
            <person name="Zhang X."/>
        </authorList>
    </citation>
    <scope>NUCLEOTIDE SEQUENCE [LARGE SCALE GENOMIC DNA]</scope>
    <source>
        <strain evidence="6 7">ROY-1-1-2</strain>
    </source>
</reference>
<dbReference type="PROSITE" id="PS00092">
    <property type="entry name" value="N6_MTASE"/>
    <property type="match status" value="1"/>
</dbReference>
<dbReference type="HAMAP" id="MF_02125">
    <property type="entry name" value="L3_methyltr_PrmB"/>
    <property type="match status" value="1"/>
</dbReference>
<dbReference type="EC" id="2.1.1.298" evidence="4"/>
<proteinExistence type="inferred from homology"/>
<evidence type="ECO:0000259" key="5">
    <source>
        <dbReference type="Pfam" id="PF05175"/>
    </source>
</evidence>
<evidence type="ECO:0000256" key="2">
    <source>
        <dbReference type="ARBA" id="ARBA00022679"/>
    </source>
</evidence>
<keyword evidence="7" id="KW-1185">Reference proteome</keyword>
<evidence type="ECO:0000256" key="4">
    <source>
        <dbReference type="HAMAP-Rule" id="MF_02125"/>
    </source>
</evidence>
<dbReference type="SUPFAM" id="SSF53335">
    <property type="entry name" value="S-adenosyl-L-methionine-dependent methyltransferases"/>
    <property type="match status" value="1"/>
</dbReference>
<accession>A0ABX2TBV1</accession>
<keyword evidence="3 4" id="KW-0949">S-adenosyl-L-methionine</keyword>
<evidence type="ECO:0000313" key="7">
    <source>
        <dbReference type="Proteomes" id="UP000584642"/>
    </source>
</evidence>
<comment type="catalytic activity">
    <reaction evidence="4">
        <text>L-glutaminyl-[ribosomal protein uL3] + S-adenosyl-L-methionine = N(5)-methyl-L-glutaminyl-[ribosomal protein uL3] + S-adenosyl-L-homocysteine + H(+)</text>
        <dbReference type="Rhea" id="RHEA:45020"/>
        <dbReference type="Rhea" id="RHEA-COMP:11063"/>
        <dbReference type="Rhea" id="RHEA-COMP:11064"/>
        <dbReference type="ChEBI" id="CHEBI:15378"/>
        <dbReference type="ChEBI" id="CHEBI:30011"/>
        <dbReference type="ChEBI" id="CHEBI:57856"/>
        <dbReference type="ChEBI" id="CHEBI:59789"/>
        <dbReference type="ChEBI" id="CHEBI:61891"/>
        <dbReference type="EC" id="2.1.1.298"/>
    </reaction>
</comment>
<dbReference type="InterPro" id="IPR004556">
    <property type="entry name" value="HemK-like"/>
</dbReference>
<feature type="domain" description="Methyltransferase small" evidence="5">
    <location>
        <begin position="142"/>
        <end position="223"/>
    </location>
</feature>
<dbReference type="Pfam" id="PF05175">
    <property type="entry name" value="MTS"/>
    <property type="match status" value="1"/>
</dbReference>
<dbReference type="PIRSF" id="PIRSF037167">
    <property type="entry name" value="Mtase_YfcB_prd"/>
    <property type="match status" value="1"/>
</dbReference>
<keyword evidence="1 4" id="KW-0489">Methyltransferase</keyword>
<dbReference type="InterPro" id="IPR007848">
    <property type="entry name" value="Small_mtfrase_dom"/>
</dbReference>
<protein>
    <recommendedName>
        <fullName evidence="4">Ribosomal protein uL3 glutamine methyltransferase</fullName>
        <shortName evidence="4">uL3 MTase</shortName>
        <ecNumber evidence="4">2.1.1.298</ecNumber>
    </recommendedName>
    <alternativeName>
        <fullName evidence="4">N5-glutamine methyltransferase PrmB</fullName>
    </alternativeName>
</protein>
<evidence type="ECO:0000256" key="1">
    <source>
        <dbReference type="ARBA" id="ARBA00022603"/>
    </source>
</evidence>
<name>A0ABX2TBV1_9PROT</name>
<dbReference type="GO" id="GO:0005840">
    <property type="term" value="C:ribosome"/>
    <property type="evidence" value="ECO:0007669"/>
    <property type="project" value="UniProtKB-KW"/>
</dbReference>
<dbReference type="Proteomes" id="UP000584642">
    <property type="component" value="Unassembled WGS sequence"/>
</dbReference>
<sequence length="310" mass="34005">MTDIDPADVAAELSTVRDFLRYAVSRFTAASLAYGHGTTGPYDEAAFIVLEGLRLPIDQLEPWTDARLLPHERRRLAELIEARVATRKPASYLLNRAYIQGQPFFVDERVIVPRSYIGELLFSDLFGGEGETVLVEDPFAVEGVLDLCTGSGCLAILAARVFPDAAIDAVDLSEDALDVARVNVADHGLEERITLFHGDLYKPLKARRYDVILTNPPYVDADAMAALPPEFRHEPVMALAAGDDGLDVVRRILKDAPKHLNPGGGILCEVGTGRAALEEAFPELDFLWLDSAESSGEVFWLTREQLAGRT</sequence>
<dbReference type="NCBIfam" id="TIGR03533">
    <property type="entry name" value="L3_gln_methyl"/>
    <property type="match status" value="1"/>
</dbReference>
<evidence type="ECO:0000256" key="3">
    <source>
        <dbReference type="ARBA" id="ARBA00022691"/>
    </source>
</evidence>
<keyword evidence="2 4" id="KW-0808">Transferase</keyword>